<dbReference type="SUPFAM" id="SSF56300">
    <property type="entry name" value="Metallo-dependent phosphatases"/>
    <property type="match status" value="1"/>
</dbReference>
<dbReference type="RefSeq" id="WP_268304828.1">
    <property type="nucleotide sequence ID" value="NZ_JALAJL010000138.1"/>
</dbReference>
<keyword evidence="3" id="KW-0540">Nuclease</keyword>
<dbReference type="InterPro" id="IPR041796">
    <property type="entry name" value="Mre11_N"/>
</dbReference>
<gene>
    <name evidence="3" type="ORF">MOE73_03315</name>
</gene>
<dbReference type="PIRSF" id="PIRSF033091">
    <property type="entry name" value="Pesterase_YhaO"/>
    <property type="match status" value="1"/>
</dbReference>
<dbReference type="Pfam" id="PF00149">
    <property type="entry name" value="Metallophos"/>
    <property type="match status" value="1"/>
</dbReference>
<organism evidence="3 4">
    <name type="scientific">Bacillus haynesii</name>
    <dbReference type="NCBI Taxonomy" id="1925021"/>
    <lineage>
        <taxon>Bacteria</taxon>
        <taxon>Bacillati</taxon>
        <taxon>Bacillota</taxon>
        <taxon>Bacilli</taxon>
        <taxon>Bacillales</taxon>
        <taxon>Bacillaceae</taxon>
        <taxon>Bacillus</taxon>
    </lineage>
</organism>
<dbReference type="PANTHER" id="PTHR30337:SF7">
    <property type="entry name" value="PHOSPHOESTERASE"/>
    <property type="match status" value="1"/>
</dbReference>
<dbReference type="EMBL" id="JALAXI010000003">
    <property type="protein sequence ID" value="MCY9279102.1"/>
    <property type="molecule type" value="Genomic_DNA"/>
</dbReference>
<dbReference type="InterPro" id="IPR050535">
    <property type="entry name" value="DNA_Repair-Maintenance_Comp"/>
</dbReference>
<protein>
    <submittedName>
        <fullName evidence="3">Exonuclease SbcCD subunit D</fullName>
    </submittedName>
</protein>
<keyword evidence="1" id="KW-0378">Hydrolase</keyword>
<proteinExistence type="predicted"/>
<reference evidence="3" key="1">
    <citation type="submission" date="2022-02" db="EMBL/GenBank/DDBJ databases">
        <title>Crop Bioprotection Bacillus Genome Sequencing.</title>
        <authorList>
            <person name="Dunlap C."/>
        </authorList>
    </citation>
    <scope>NUCLEOTIDE SEQUENCE</scope>
    <source>
        <strain evidence="3">T20C14</strain>
    </source>
</reference>
<comment type="caution">
    <text evidence="3">The sequence shown here is derived from an EMBL/GenBank/DDBJ whole genome shotgun (WGS) entry which is preliminary data.</text>
</comment>
<dbReference type="Gene3D" id="3.60.21.10">
    <property type="match status" value="1"/>
</dbReference>
<sequence length="414" mass="47482">MKRSRRLTNITFIHAADLHLDSPFHGISRLPEEVYRRIKNSTFKSAENVFKLAIDEQADFILLAGDLFDEANRSLKAQMFLRKQFLKLKENNIQVYVIFGNHDHLGGDWTPIEWPDNVHIFSAEDIEEKSFYKDGRLAASIYGYSYPERSVFANKAAEIKKTTDAPLHIGMIHGTLSGESGHDPYCPFSLQDLKNGQMDYWALGHIHKRQVISAADPAVIYPGNTQSRHMKETGEKGCYLVNVCSGELSFEFKAVSDVLWETACIDISGTKQMTELISLMQDAFQSFRNRGKPACVKMVLTGETPSYLAEGQAGIADEILDIFHEEEREEDAFIWLTAIEDQTDAALSGIERDAFFQELLQEMHEFQYFSLILDDLERHPVFRRNGERFNEEDFRDIRAQAEKLLLHELKTLKR</sequence>
<dbReference type="GO" id="GO:0004527">
    <property type="term" value="F:exonuclease activity"/>
    <property type="evidence" value="ECO:0007669"/>
    <property type="project" value="UniProtKB-KW"/>
</dbReference>
<evidence type="ECO:0000313" key="4">
    <source>
        <dbReference type="Proteomes" id="UP001066455"/>
    </source>
</evidence>
<evidence type="ECO:0000256" key="1">
    <source>
        <dbReference type="ARBA" id="ARBA00022801"/>
    </source>
</evidence>
<accession>A0AA90ENW0</accession>
<dbReference type="CDD" id="cd00840">
    <property type="entry name" value="MPP_Mre11_N"/>
    <property type="match status" value="1"/>
</dbReference>
<dbReference type="Proteomes" id="UP001066455">
    <property type="component" value="Unassembled WGS sequence"/>
</dbReference>
<evidence type="ECO:0000313" key="3">
    <source>
        <dbReference type="EMBL" id="MCY9279102.1"/>
    </source>
</evidence>
<feature type="domain" description="Calcineurin-like phosphoesterase" evidence="2">
    <location>
        <begin position="11"/>
        <end position="208"/>
    </location>
</feature>
<dbReference type="AlphaFoldDB" id="A0AA90ENW0"/>
<dbReference type="InterPro" id="IPR004843">
    <property type="entry name" value="Calcineurin-like_PHP"/>
</dbReference>
<dbReference type="InterPro" id="IPR014576">
    <property type="entry name" value="Pesterase_YhaO"/>
</dbReference>
<dbReference type="InterPro" id="IPR029052">
    <property type="entry name" value="Metallo-depent_PP-like"/>
</dbReference>
<keyword evidence="3" id="KW-0269">Exonuclease</keyword>
<name>A0AA90ENW0_9BACI</name>
<dbReference type="PANTHER" id="PTHR30337">
    <property type="entry name" value="COMPONENT OF ATP-DEPENDENT DSDNA EXONUCLEASE"/>
    <property type="match status" value="1"/>
</dbReference>
<evidence type="ECO:0000259" key="2">
    <source>
        <dbReference type="Pfam" id="PF00149"/>
    </source>
</evidence>